<sequence>MPDPGNITTINRERALGRFIREVHNRLRKSQYQLTMQITSVSDMNVTVMVSISQSHRKTASRPTGVVGDGLSHKTKLKESRSPMNIQQASADWDAIDPAREISVKRTLFPRHRRELTVDERNLGL</sequence>
<evidence type="ECO:0000256" key="1">
    <source>
        <dbReference type="SAM" id="MobiDB-lite"/>
    </source>
</evidence>
<name>A0AAE0YSD8_9GAST</name>
<accession>A0AAE0YSD8</accession>
<evidence type="ECO:0000313" key="3">
    <source>
        <dbReference type="Proteomes" id="UP001283361"/>
    </source>
</evidence>
<protein>
    <submittedName>
        <fullName evidence="2">Uncharacterized protein</fullName>
    </submittedName>
</protein>
<feature type="region of interest" description="Disordered" evidence="1">
    <location>
        <begin position="54"/>
        <end position="92"/>
    </location>
</feature>
<proteinExistence type="predicted"/>
<dbReference type="EMBL" id="JAWDGP010005660">
    <property type="protein sequence ID" value="KAK3754595.1"/>
    <property type="molecule type" value="Genomic_DNA"/>
</dbReference>
<comment type="caution">
    <text evidence="2">The sequence shown here is derived from an EMBL/GenBank/DDBJ whole genome shotgun (WGS) entry which is preliminary data.</text>
</comment>
<reference evidence="2" key="1">
    <citation type="journal article" date="2023" name="G3 (Bethesda)">
        <title>A reference genome for the long-term kleptoplast-retaining sea slug Elysia crispata morphotype clarki.</title>
        <authorList>
            <person name="Eastman K.E."/>
            <person name="Pendleton A.L."/>
            <person name="Shaikh M.A."/>
            <person name="Suttiyut T."/>
            <person name="Ogas R."/>
            <person name="Tomko P."/>
            <person name="Gavelis G."/>
            <person name="Widhalm J.R."/>
            <person name="Wisecaver J.H."/>
        </authorList>
    </citation>
    <scope>NUCLEOTIDE SEQUENCE</scope>
    <source>
        <strain evidence="2">ECLA1</strain>
    </source>
</reference>
<gene>
    <name evidence="2" type="ORF">RRG08_019579</name>
</gene>
<evidence type="ECO:0000313" key="2">
    <source>
        <dbReference type="EMBL" id="KAK3754595.1"/>
    </source>
</evidence>
<dbReference type="Proteomes" id="UP001283361">
    <property type="component" value="Unassembled WGS sequence"/>
</dbReference>
<organism evidence="2 3">
    <name type="scientific">Elysia crispata</name>
    <name type="common">lettuce slug</name>
    <dbReference type="NCBI Taxonomy" id="231223"/>
    <lineage>
        <taxon>Eukaryota</taxon>
        <taxon>Metazoa</taxon>
        <taxon>Spiralia</taxon>
        <taxon>Lophotrochozoa</taxon>
        <taxon>Mollusca</taxon>
        <taxon>Gastropoda</taxon>
        <taxon>Heterobranchia</taxon>
        <taxon>Euthyneura</taxon>
        <taxon>Panpulmonata</taxon>
        <taxon>Sacoglossa</taxon>
        <taxon>Placobranchoidea</taxon>
        <taxon>Plakobranchidae</taxon>
        <taxon>Elysia</taxon>
    </lineage>
</organism>
<keyword evidence="3" id="KW-1185">Reference proteome</keyword>
<dbReference type="AlphaFoldDB" id="A0AAE0YSD8"/>